<dbReference type="RefSeq" id="WP_133051969.1">
    <property type="nucleotide sequence ID" value="NZ_CP053562.1"/>
</dbReference>
<accession>A0ABX6YZ35</accession>
<dbReference type="SUPFAM" id="SSF56349">
    <property type="entry name" value="DNA breaking-rejoining enzymes"/>
    <property type="match status" value="1"/>
</dbReference>
<dbReference type="Proteomes" id="UP000192422">
    <property type="component" value="Chromosome"/>
</dbReference>
<name>A0ABX6YZ35_9RHOB</name>
<evidence type="ECO:0000313" key="2">
    <source>
        <dbReference type="Proteomes" id="UP000192422"/>
    </source>
</evidence>
<evidence type="ECO:0000313" key="1">
    <source>
        <dbReference type="EMBL" id="QPZ92534.1"/>
    </source>
</evidence>
<protein>
    <recommendedName>
        <fullName evidence="3">Tyr recombinase domain-containing protein</fullName>
    </recommendedName>
</protein>
<evidence type="ECO:0008006" key="3">
    <source>
        <dbReference type="Google" id="ProtNLM"/>
    </source>
</evidence>
<reference evidence="1 2" key="1">
    <citation type="submission" date="2020-05" db="EMBL/GenBank/DDBJ databases">
        <title>Thioclava electrotropha strain Elox9 finished genome.</title>
        <authorList>
            <person name="Rowe A.R."/>
            <person name="Wilbanks E.G."/>
        </authorList>
    </citation>
    <scope>NUCLEOTIDE SEQUENCE [LARGE SCALE GENOMIC DNA]</scope>
    <source>
        <strain evidence="1 2">Elox9</strain>
    </source>
</reference>
<sequence>MKNGNAPTYRVKRAREIIERGRLTQMLDIDQTLTQIVRREISVAQISIVDEFFSALKLDAEAHIDAGLISKATEYWTWGKLTSLRAALRKIFERSPFERELDIAIARWHGPPEDRHRSHKPREKRFSLDISDLPHSWLEALAAMEDGLPGVAANPPAPSMIATTKVKLREFAKVARDRGLAMDLTLEATREYEKSLFNRERPLSPVTIHSAMRQVRDFARYIGAKEEVLDYLLERVRFHERRSAKIQPKKEAKVLSLPTYSEMFAIAFEMLGEADRLPNPRHAQYRRNAALAITLFAALPLRVADTRISFGKELAWDEAGYKFDLKVSKTGRRFQSRIHPVFAFFIDQVVLQGCAPIYLSEMRESCFQKRRLLFVNYDDTAPHKNYVSFLWSQVLGTGSHAARTKLHDEFARFGSRGVELAMKACGHRSERTAEAYRTAAFERLALEKVHDDLSCNFSDDEWREFFQ</sequence>
<dbReference type="EMBL" id="CP053562">
    <property type="protein sequence ID" value="QPZ92534.1"/>
    <property type="molecule type" value="Genomic_DNA"/>
</dbReference>
<gene>
    <name evidence="1" type="ORF">AKL02_017645</name>
</gene>
<organism evidence="1 2">
    <name type="scientific">Thioclava electrotropha</name>
    <dbReference type="NCBI Taxonomy" id="1549850"/>
    <lineage>
        <taxon>Bacteria</taxon>
        <taxon>Pseudomonadati</taxon>
        <taxon>Pseudomonadota</taxon>
        <taxon>Alphaproteobacteria</taxon>
        <taxon>Rhodobacterales</taxon>
        <taxon>Paracoccaceae</taxon>
        <taxon>Thioclava</taxon>
    </lineage>
</organism>
<dbReference type="InterPro" id="IPR011010">
    <property type="entry name" value="DNA_brk_join_enz"/>
</dbReference>
<keyword evidence="2" id="KW-1185">Reference proteome</keyword>
<proteinExistence type="predicted"/>